<sequence>MLNIILKLKTMKTNRLLLLTLILTFFNILTLHGQNNIDLKQKSNIALKTVNNSKTGNWNDVFTNFMQLAAKNLAGDNKSFEYKTTIFAIKSEVDSTLLIDENYVKENFSRNFQINMGLKLDNDYKFKGFSYGFDWALINKRDLSVNTLVNGETAKLYEKYFEILTKSRERYNADLDKNKDPDKLTKIKQIQEAISKNADEYIIPLDEFPKDFIKYLPSDYQDTRKYFGEVYAKELDSIKRKPLLKIGFNSNFQKNAKFLDEFDANLVYLQGLKSKKGSKLEIDFRNQFKAKDSITTSVIKRKEFSSQLGLNISIWETKDKSIVELKPNFEYKRIVSGLMDEEKNDQFLANADLRIRILKNLWVPLILKYDIKNNNLFGFLNVSFNFDAMKKE</sequence>
<evidence type="ECO:0000313" key="1">
    <source>
        <dbReference type="EMBL" id="ROH92288.1"/>
    </source>
</evidence>
<dbReference type="Proteomes" id="UP000281899">
    <property type="component" value="Unassembled WGS sequence"/>
</dbReference>
<organism evidence="1 2">
    <name type="scientific">Chryseobacterium cucumeris</name>
    <dbReference type="NCBI Taxonomy" id="1813611"/>
    <lineage>
        <taxon>Bacteria</taxon>
        <taxon>Pseudomonadati</taxon>
        <taxon>Bacteroidota</taxon>
        <taxon>Flavobacteriia</taxon>
        <taxon>Flavobacteriales</taxon>
        <taxon>Weeksellaceae</taxon>
        <taxon>Chryseobacterium group</taxon>
        <taxon>Chryseobacterium</taxon>
    </lineage>
</organism>
<evidence type="ECO:0008006" key="3">
    <source>
        <dbReference type="Google" id="ProtNLM"/>
    </source>
</evidence>
<accession>A0ABX9X5T4</accession>
<protein>
    <recommendedName>
        <fullName evidence="3">DUF3078 domain-containing protein</fullName>
    </recommendedName>
</protein>
<comment type="caution">
    <text evidence="1">The sequence shown here is derived from an EMBL/GenBank/DDBJ whole genome shotgun (WGS) entry which is preliminary data.</text>
</comment>
<gene>
    <name evidence="1" type="ORF">EGI15_08545</name>
</gene>
<reference evidence="1 2" key="1">
    <citation type="submission" date="2018-11" db="EMBL/GenBank/DDBJ databases">
        <title>Proposal to divide the Flavobacteriaceae and reorganize its genera based on Amino Acid Identity values calculated from whole genome sequences.</title>
        <authorList>
            <person name="Nicholson A.C."/>
            <person name="Gulvik C.A."/>
            <person name="Whitney A.M."/>
            <person name="Humrighouse B.W."/>
            <person name="Bell M."/>
            <person name="Holmes B."/>
            <person name="Steigerwalt A."/>
            <person name="Villarma A."/>
            <person name="Sheth M."/>
            <person name="Batra D."/>
            <person name="Pryor J."/>
            <person name="Bernardet J.-F."/>
            <person name="Hugo C."/>
            <person name="Kampfer P."/>
            <person name="Newman J."/>
            <person name="Mcquiston J.R."/>
        </authorList>
    </citation>
    <scope>NUCLEOTIDE SEQUENCE [LARGE SCALE GENOMIC DNA]</scope>
    <source>
        <strain evidence="1 2">G0235</strain>
    </source>
</reference>
<proteinExistence type="predicted"/>
<dbReference type="EMBL" id="RJTW01000005">
    <property type="protein sequence ID" value="ROH92288.1"/>
    <property type="molecule type" value="Genomic_DNA"/>
</dbReference>
<name>A0ABX9X5T4_9FLAO</name>
<keyword evidence="2" id="KW-1185">Reference proteome</keyword>
<evidence type="ECO:0000313" key="2">
    <source>
        <dbReference type="Proteomes" id="UP000281899"/>
    </source>
</evidence>